<comment type="caution">
    <text evidence="3">The sequence shown here is derived from an EMBL/GenBank/DDBJ whole genome shotgun (WGS) entry which is preliminary data.</text>
</comment>
<dbReference type="PROSITE" id="PS51257">
    <property type="entry name" value="PROKAR_LIPOPROTEIN"/>
    <property type="match status" value="1"/>
</dbReference>
<gene>
    <name evidence="3" type="ORF">ACFOOG_00465</name>
</gene>
<reference evidence="4" key="1">
    <citation type="journal article" date="2019" name="Int. J. Syst. Evol. Microbiol.">
        <title>The Global Catalogue of Microorganisms (GCM) 10K type strain sequencing project: providing services to taxonomists for standard genome sequencing and annotation.</title>
        <authorList>
            <consortium name="The Broad Institute Genomics Platform"/>
            <consortium name="The Broad Institute Genome Sequencing Center for Infectious Disease"/>
            <person name="Wu L."/>
            <person name="Ma J."/>
        </authorList>
    </citation>
    <scope>NUCLEOTIDE SEQUENCE [LARGE SCALE GENOMIC DNA]</scope>
    <source>
        <strain evidence="4">IBRC 10765</strain>
    </source>
</reference>
<dbReference type="RefSeq" id="WP_380692412.1">
    <property type="nucleotide sequence ID" value="NZ_JBHRYR010000002.1"/>
</dbReference>
<name>A0ABV7ZRX8_9GAMM</name>
<evidence type="ECO:0000313" key="3">
    <source>
        <dbReference type="EMBL" id="MFC3851288.1"/>
    </source>
</evidence>
<dbReference type="Proteomes" id="UP001595617">
    <property type="component" value="Unassembled WGS sequence"/>
</dbReference>
<dbReference type="InterPro" id="IPR024952">
    <property type="entry name" value="LPP20-like_dom"/>
</dbReference>
<proteinExistence type="predicted"/>
<dbReference type="Gene3D" id="3.10.28.20">
    <property type="entry name" value="Acetamidase/Formamidase-like domains"/>
    <property type="match status" value="1"/>
</dbReference>
<dbReference type="EMBL" id="JBHRYR010000002">
    <property type="protein sequence ID" value="MFC3851288.1"/>
    <property type="molecule type" value="Genomic_DNA"/>
</dbReference>
<keyword evidence="4" id="KW-1185">Reference proteome</keyword>
<protein>
    <submittedName>
        <fullName evidence="3">LPP20 family lipoprotein</fullName>
    </submittedName>
</protein>
<feature type="domain" description="Lipoprotein LPP20-like" evidence="2">
    <location>
        <begin position="32"/>
        <end position="134"/>
    </location>
</feature>
<feature type="signal peptide" evidence="1">
    <location>
        <begin position="1"/>
        <end position="20"/>
    </location>
</feature>
<evidence type="ECO:0000259" key="2">
    <source>
        <dbReference type="Pfam" id="PF02169"/>
    </source>
</evidence>
<keyword evidence="1" id="KW-0732">Signal</keyword>
<keyword evidence="3" id="KW-0449">Lipoprotein</keyword>
<dbReference type="Pfam" id="PF02169">
    <property type="entry name" value="LPP20"/>
    <property type="match status" value="1"/>
</dbReference>
<evidence type="ECO:0000313" key="4">
    <source>
        <dbReference type="Proteomes" id="UP001595617"/>
    </source>
</evidence>
<feature type="chain" id="PRO_5045966505" evidence="1">
    <location>
        <begin position="21"/>
        <end position="330"/>
    </location>
</feature>
<evidence type="ECO:0000256" key="1">
    <source>
        <dbReference type="SAM" id="SignalP"/>
    </source>
</evidence>
<accession>A0ABV7ZRX8</accession>
<sequence length="330" mass="35926">MKTVLTLGLLSMLVAGLLGCASTPDDVANARPDWVTMPPRTADVIYGMGGVRLSSNEADSLQQARNAATIDLLQNLQVQISANTASTITANDNTIASTYQQSIQSVVPDINIEDTRLVDTWRSPEGIVYALVSLNTLEAARRQSRLFEDDRRALQAVEIDISAPQWLQLQGWHSIMAAVGSMEARNQLHQFLVGRVIDVGWANRRAEIIQAHQQFMAQLPLGLDAENTLAAEQASAIRAVFANQGLGFTDAAQAVWRLSVNMSEEAQTQGAMHYSFVTTAMRLTDEQNVVRWQASATRRGVAGSADRALQQAVTATLDHLNTAFIDALEP</sequence>
<organism evidence="3 4">
    <name type="scientific">Saccharospirillum mangrovi</name>
    <dbReference type="NCBI Taxonomy" id="2161747"/>
    <lineage>
        <taxon>Bacteria</taxon>
        <taxon>Pseudomonadati</taxon>
        <taxon>Pseudomonadota</taxon>
        <taxon>Gammaproteobacteria</taxon>
        <taxon>Oceanospirillales</taxon>
        <taxon>Saccharospirillaceae</taxon>
        <taxon>Saccharospirillum</taxon>
    </lineage>
</organism>